<accession>A0A090UX94</accession>
<evidence type="ECO:0000313" key="1">
    <source>
        <dbReference type="EMBL" id="GAL57136.1"/>
    </source>
</evidence>
<comment type="caution">
    <text evidence="1">The sequence shown here is derived from an EMBL/GenBank/DDBJ whole genome shotgun (WGS) entry which is preliminary data.</text>
</comment>
<proteinExistence type="predicted"/>
<dbReference type="STRING" id="1115515.EV102420_06_00100"/>
<dbReference type="Proteomes" id="UP000029462">
    <property type="component" value="Unassembled WGS sequence"/>
</dbReference>
<dbReference type="EMBL" id="BBMZ01000006">
    <property type="protein sequence ID" value="GAL57136.1"/>
    <property type="molecule type" value="Genomic_DNA"/>
</dbReference>
<gene>
    <name evidence="1" type="ORF">EV102420_06_00100</name>
</gene>
<organism evidence="1 2">
    <name type="scientific">Pseudescherichia vulneris NBRC 102420</name>
    <dbReference type="NCBI Taxonomy" id="1115515"/>
    <lineage>
        <taxon>Bacteria</taxon>
        <taxon>Pseudomonadati</taxon>
        <taxon>Pseudomonadota</taxon>
        <taxon>Gammaproteobacteria</taxon>
        <taxon>Enterobacterales</taxon>
        <taxon>Enterobacteriaceae</taxon>
        <taxon>Pseudescherichia</taxon>
    </lineage>
</organism>
<name>A0A090UX94_PSEVU</name>
<protein>
    <submittedName>
        <fullName evidence="1">Uncharacterized protein</fullName>
    </submittedName>
</protein>
<reference evidence="1 2" key="1">
    <citation type="submission" date="2014-09" db="EMBL/GenBank/DDBJ databases">
        <title>Whole genome shotgun sequence of Escherichia vulneris NBRC 102420.</title>
        <authorList>
            <person name="Yoshida Y."/>
            <person name="Hosoyama A."/>
            <person name="Tsuchikane K."/>
            <person name="Ohji S."/>
            <person name="Ichikawa N."/>
            <person name="Kimura A."/>
            <person name="Yamazoe A."/>
            <person name="Ezaki T."/>
            <person name="Fujita N."/>
        </authorList>
    </citation>
    <scope>NUCLEOTIDE SEQUENCE [LARGE SCALE GENOMIC DNA]</scope>
    <source>
        <strain evidence="1 2">NBRC 102420</strain>
    </source>
</reference>
<keyword evidence="2" id="KW-1185">Reference proteome</keyword>
<sequence length="138" mass="15627">MKLKALMPIFERDYRLAEQLHDRQVELQETLKTEYILPAFDNLLRAGVSPEILNVAMESVEFEETLAAFISELTGIVGRWEMADKLDKEGDHDCGMTLRDKLAVNAMQGLLPSGNYQGPIPRRAYELADEMIIAREAS</sequence>
<dbReference type="AlphaFoldDB" id="A0A090UX94"/>
<evidence type="ECO:0000313" key="2">
    <source>
        <dbReference type="Proteomes" id="UP000029462"/>
    </source>
</evidence>